<dbReference type="EMBL" id="JBEUOH010000014">
    <property type="protein sequence ID" value="KAL0879639.1"/>
    <property type="molecule type" value="Genomic_DNA"/>
</dbReference>
<dbReference type="PANTHER" id="PTHR46599">
    <property type="entry name" value="PIGGYBAC TRANSPOSABLE ELEMENT-DERIVED PROTEIN 4"/>
    <property type="match status" value="1"/>
</dbReference>
<sequence>MPLPLPASSQDVAEFPTYSQLQSRNRIWTTNVENWVEPQFSEGLAPTKEYDHRSTPIQYFNNIFPQELFEIIVLNTNKYAAVKQSKFWRDTNVNEVKAFLAVIILMGLNPLPDIELYWSSDPFYNNGEISSTMTCKRFKKLLENIHACDITTHLPRDHIDHDRLQKIRPMLTILNRTVIKFKGRDSKKQYMLNKPIKRGFKAWCRCDSETGYLYQADIYVGKDNEPTEEGLGYRVINKLSQGLPRNTLLVFDNFFSSVALMECLYNRGLFAIATVRMQRKGLPKDLAVQKPRTPEERQKIKENKLAPGEFTFRVCPPSAVIKWKDTKDVYVITTAVDPRRIEVIQRTQKDGRKKDMYCPSAIAEYTRYMGGVDHFDHFRSSYSVGRRSNKSWFRMFWFLFESAVINSYILYKHKNETRQNIHRDFRLRLARSLKSAHLSLKKQDPVLFKNKKGGVFGVPDKIRLSRQGQHILKLSTFKRCRFCSTRNQEKRSKYVCEICNVALYVDPCMKSFHQSHSGD</sequence>
<dbReference type="InterPro" id="IPR029526">
    <property type="entry name" value="PGBD"/>
</dbReference>
<accession>A0ABR3HSV6</accession>
<organism evidence="2 3">
    <name type="scientific">Loxostege sticticalis</name>
    <name type="common">Beet webworm moth</name>
    <dbReference type="NCBI Taxonomy" id="481309"/>
    <lineage>
        <taxon>Eukaryota</taxon>
        <taxon>Metazoa</taxon>
        <taxon>Ecdysozoa</taxon>
        <taxon>Arthropoda</taxon>
        <taxon>Hexapoda</taxon>
        <taxon>Insecta</taxon>
        <taxon>Pterygota</taxon>
        <taxon>Neoptera</taxon>
        <taxon>Endopterygota</taxon>
        <taxon>Lepidoptera</taxon>
        <taxon>Glossata</taxon>
        <taxon>Ditrysia</taxon>
        <taxon>Pyraloidea</taxon>
        <taxon>Crambidae</taxon>
        <taxon>Pyraustinae</taxon>
        <taxon>Loxostege</taxon>
    </lineage>
</organism>
<evidence type="ECO:0000313" key="3">
    <source>
        <dbReference type="Proteomes" id="UP001549920"/>
    </source>
</evidence>
<dbReference type="PANTHER" id="PTHR46599:SF2">
    <property type="entry name" value="PIGGYBAC TRANSPOSABLE ELEMENT-DERIVED PROTEIN 4-LIKE"/>
    <property type="match status" value="1"/>
</dbReference>
<dbReference type="Proteomes" id="UP001549920">
    <property type="component" value="Unassembled WGS sequence"/>
</dbReference>
<evidence type="ECO:0000313" key="2">
    <source>
        <dbReference type="EMBL" id="KAL0879639.1"/>
    </source>
</evidence>
<reference evidence="2 3" key="1">
    <citation type="submission" date="2024-06" db="EMBL/GenBank/DDBJ databases">
        <title>A chromosome-level genome assembly of beet webworm, Loxostege sticticalis.</title>
        <authorList>
            <person name="Zhang Y."/>
        </authorList>
    </citation>
    <scope>NUCLEOTIDE SEQUENCE [LARGE SCALE GENOMIC DNA]</scope>
    <source>
        <strain evidence="2">AQ026</strain>
        <tissue evidence="2">Whole body</tissue>
    </source>
</reference>
<comment type="caution">
    <text evidence="2">The sequence shown here is derived from an EMBL/GenBank/DDBJ whole genome shotgun (WGS) entry which is preliminary data.</text>
</comment>
<keyword evidence="3" id="KW-1185">Reference proteome</keyword>
<name>A0ABR3HSV6_LOXSC</name>
<proteinExistence type="predicted"/>
<evidence type="ECO:0000259" key="1">
    <source>
        <dbReference type="Pfam" id="PF13843"/>
    </source>
</evidence>
<dbReference type="Pfam" id="PF13843">
    <property type="entry name" value="DDE_Tnp_1_7"/>
    <property type="match status" value="1"/>
</dbReference>
<protein>
    <recommendedName>
        <fullName evidence="1">PiggyBac transposable element-derived protein domain-containing protein</fullName>
    </recommendedName>
</protein>
<feature type="domain" description="PiggyBac transposable element-derived protein" evidence="1">
    <location>
        <begin position="55"/>
        <end position="408"/>
    </location>
</feature>
<gene>
    <name evidence="2" type="ORF">ABMA27_003354</name>
</gene>